<evidence type="ECO:0000256" key="1">
    <source>
        <dbReference type="ARBA" id="ARBA00004123"/>
    </source>
</evidence>
<accession>A0A9P8QLB0</accession>
<dbReference type="CDD" id="cd12148">
    <property type="entry name" value="fungal_TF_MHR"/>
    <property type="match status" value="1"/>
</dbReference>
<dbReference type="GO" id="GO:0005634">
    <property type="term" value="C:nucleus"/>
    <property type="evidence" value="ECO:0007669"/>
    <property type="project" value="UniProtKB-SubCell"/>
</dbReference>
<organism evidence="6 7">
    <name type="scientific">Trichoderma cornu-damae</name>
    <dbReference type="NCBI Taxonomy" id="654480"/>
    <lineage>
        <taxon>Eukaryota</taxon>
        <taxon>Fungi</taxon>
        <taxon>Dikarya</taxon>
        <taxon>Ascomycota</taxon>
        <taxon>Pezizomycotina</taxon>
        <taxon>Sordariomycetes</taxon>
        <taxon>Hypocreomycetidae</taxon>
        <taxon>Hypocreales</taxon>
        <taxon>Hypocreaceae</taxon>
        <taxon>Trichoderma</taxon>
    </lineage>
</organism>
<dbReference type="PANTHER" id="PTHR46910">
    <property type="entry name" value="TRANSCRIPTION FACTOR PDR1"/>
    <property type="match status" value="1"/>
</dbReference>
<comment type="subcellular location">
    <subcellularLocation>
        <location evidence="1">Nucleus</location>
    </subcellularLocation>
</comment>
<keyword evidence="3" id="KW-0238">DNA-binding</keyword>
<keyword evidence="2" id="KW-0479">Metal-binding</keyword>
<proteinExistence type="predicted"/>
<dbReference type="EMBL" id="JAIWOZ010000003">
    <property type="protein sequence ID" value="KAH6607261.1"/>
    <property type="molecule type" value="Genomic_DNA"/>
</dbReference>
<reference evidence="6" key="1">
    <citation type="submission" date="2021-08" db="EMBL/GenBank/DDBJ databases">
        <title>Chromosome-Level Trichoderma cornu-damae using Hi-C Data.</title>
        <authorList>
            <person name="Kim C.S."/>
        </authorList>
    </citation>
    <scope>NUCLEOTIDE SEQUENCE</scope>
    <source>
        <strain evidence="6">KA19-0412C</strain>
    </source>
</reference>
<dbReference type="GO" id="GO:0003700">
    <property type="term" value="F:DNA-binding transcription factor activity"/>
    <property type="evidence" value="ECO:0007669"/>
    <property type="project" value="InterPro"/>
</dbReference>
<dbReference type="OrthoDB" id="424974at2759"/>
<evidence type="ECO:0000256" key="3">
    <source>
        <dbReference type="ARBA" id="ARBA00023125"/>
    </source>
</evidence>
<protein>
    <recommendedName>
        <fullName evidence="8">Transcription factor domain-containing protein</fullName>
    </recommendedName>
</protein>
<evidence type="ECO:0000313" key="6">
    <source>
        <dbReference type="EMBL" id="KAH6607261.1"/>
    </source>
</evidence>
<feature type="compositionally biased region" description="Low complexity" evidence="5">
    <location>
        <begin position="218"/>
        <end position="237"/>
    </location>
</feature>
<gene>
    <name evidence="6" type="ORF">Trco_003574</name>
</gene>
<comment type="caution">
    <text evidence="6">The sequence shown here is derived from an EMBL/GenBank/DDBJ whole genome shotgun (WGS) entry which is preliminary data.</text>
</comment>
<sequence length="815" mass="87926">MGRIRRARVGAIQKPPHKIIPKAKPGCQTSPVSQYCDRCGNKQSGNKPTCVQCVKRALPDVSRDSVVPYGDSAKPAASGSSIVPEPVHGMAHQRQLQQTDVDANHNRRTHPWDTGDASDAVGGPPVRPGQVLMPPQSNAAHIPSRGRQSTGAPSPSGCLVKGANPPPTSMAPQAFASPPAAASPPAFIDRRAAMSRLAAACRLTAMDHPEEAHPAVISTSSPALSSSPAATNPSACSISAPRSGSGSEASTSPPTSVPSPPRAAAREEELPTAANQRDYIFTAQKKCCYFFVDAAEAAAAKPVAQLDVLTRAAVMSMESILTEHPVSRQHFCPPRSLAIYLLDVYRQEVYFMYPFFNMDIFIIGLCKLFRVEPKIEDPPEYYGLGCSKGAGPTSPLFQCALFMMLSHAAHFSNLHKHLKAFVSRVFWKCAKSFITTDLLQGASLAAVQAFLIIAVSFNSSLFPGVEGKVPATLAYCIARSLGIDGEAQGTQTTAKVAVPRDRAAADDQGEAKCIRRQAWFSQSSIDSDLPLISGVARGPLAAATEPQNEPGSVEFSFFVDCIIRCEVFMHVRALLFRPILMQIGMEDCVAAGLETAKMRHFVKDKTLFCATRCVDSAIALLQCLYSRYVVEVKNNKGWWWDPYHTSTAGLILIMAQTSDTLWSCIKPAVVVEAWKACQEMLGHGTTSNPFHREALSYLWIVNASISKNLVLQNDYDVIPRVKRADGTVGSRIGPLRPTAWGSNSISHSKSSGPGTAPYLRDVCRLDASRLSHGPQWSVFGFQCFSFISDAPKLQRGSVLDASELSYSFVCAVFGP</sequence>
<name>A0A9P8QLB0_9HYPO</name>
<dbReference type="InterPro" id="IPR050987">
    <property type="entry name" value="AtrR-like"/>
</dbReference>
<dbReference type="Proteomes" id="UP000827724">
    <property type="component" value="Unassembled WGS sequence"/>
</dbReference>
<dbReference type="AlphaFoldDB" id="A0A9P8QLB0"/>
<evidence type="ECO:0000256" key="4">
    <source>
        <dbReference type="ARBA" id="ARBA00023242"/>
    </source>
</evidence>
<keyword evidence="4" id="KW-0539">Nucleus</keyword>
<keyword evidence="7" id="KW-1185">Reference proteome</keyword>
<feature type="compositionally biased region" description="Low complexity" evidence="5">
    <location>
        <begin position="171"/>
        <end position="182"/>
    </location>
</feature>
<evidence type="ECO:0008006" key="8">
    <source>
        <dbReference type="Google" id="ProtNLM"/>
    </source>
</evidence>
<evidence type="ECO:0000256" key="5">
    <source>
        <dbReference type="SAM" id="MobiDB-lite"/>
    </source>
</evidence>
<feature type="region of interest" description="Disordered" evidence="5">
    <location>
        <begin position="212"/>
        <end position="269"/>
    </location>
</feature>
<dbReference type="PANTHER" id="PTHR46910:SF3">
    <property type="entry name" value="HALOTOLERANCE PROTEIN 9-RELATED"/>
    <property type="match status" value="1"/>
</dbReference>
<dbReference type="GO" id="GO:0046872">
    <property type="term" value="F:metal ion binding"/>
    <property type="evidence" value="ECO:0007669"/>
    <property type="project" value="UniProtKB-KW"/>
</dbReference>
<feature type="region of interest" description="Disordered" evidence="5">
    <location>
        <begin position="65"/>
        <end position="182"/>
    </location>
</feature>
<evidence type="ECO:0000256" key="2">
    <source>
        <dbReference type="ARBA" id="ARBA00022723"/>
    </source>
</evidence>
<evidence type="ECO:0000313" key="7">
    <source>
        <dbReference type="Proteomes" id="UP000827724"/>
    </source>
</evidence>
<dbReference type="GO" id="GO:0003677">
    <property type="term" value="F:DNA binding"/>
    <property type="evidence" value="ECO:0007669"/>
    <property type="project" value="UniProtKB-KW"/>
</dbReference>
<feature type="compositionally biased region" description="Basic and acidic residues" evidence="5">
    <location>
        <begin position="102"/>
        <end position="113"/>
    </location>
</feature>